<feature type="region of interest" description="Disordered" evidence="8">
    <location>
        <begin position="195"/>
        <end position="215"/>
    </location>
</feature>
<dbReference type="PROSITE" id="PS50048">
    <property type="entry name" value="ZN2_CY6_FUNGAL_2"/>
    <property type="match status" value="1"/>
</dbReference>
<keyword evidence="13" id="KW-1185">Reference proteome</keyword>
<evidence type="ECO:0000256" key="1">
    <source>
        <dbReference type="ARBA" id="ARBA00004141"/>
    </source>
</evidence>
<dbReference type="Pfam" id="PF07690">
    <property type="entry name" value="MFS_1"/>
    <property type="match status" value="1"/>
</dbReference>
<dbReference type="GO" id="GO:0022857">
    <property type="term" value="F:transmembrane transporter activity"/>
    <property type="evidence" value="ECO:0007669"/>
    <property type="project" value="InterPro"/>
</dbReference>
<evidence type="ECO:0000256" key="8">
    <source>
        <dbReference type="SAM" id="MobiDB-lite"/>
    </source>
</evidence>
<dbReference type="Gene3D" id="1.20.1250.20">
    <property type="entry name" value="MFS general substrate transporter like domains"/>
    <property type="match status" value="1"/>
</dbReference>
<feature type="transmembrane region" description="Helical" evidence="9">
    <location>
        <begin position="674"/>
        <end position="694"/>
    </location>
</feature>
<feature type="transmembrane region" description="Helical" evidence="9">
    <location>
        <begin position="412"/>
        <end position="437"/>
    </location>
</feature>
<dbReference type="CDD" id="cd00067">
    <property type="entry name" value="GAL4"/>
    <property type="match status" value="1"/>
</dbReference>
<feature type="transmembrane region" description="Helical" evidence="9">
    <location>
        <begin position="567"/>
        <end position="587"/>
    </location>
</feature>
<feature type="compositionally biased region" description="Low complexity" evidence="8">
    <location>
        <begin position="195"/>
        <end position="213"/>
    </location>
</feature>
<evidence type="ECO:0000256" key="4">
    <source>
        <dbReference type="ARBA" id="ARBA00022989"/>
    </source>
</evidence>
<feature type="transmembrane region" description="Helical" evidence="9">
    <location>
        <begin position="635"/>
        <end position="653"/>
    </location>
</feature>
<gene>
    <name evidence="12" type="ORF">G7Y89_g1954</name>
</gene>
<keyword evidence="6" id="KW-0325">Glycoprotein</keyword>
<keyword evidence="5 9" id="KW-0472">Membrane</keyword>
<feature type="transmembrane region" description="Helical" evidence="9">
    <location>
        <begin position="481"/>
        <end position="505"/>
    </location>
</feature>
<dbReference type="PROSITE" id="PS50850">
    <property type="entry name" value="MFS"/>
    <property type="match status" value="1"/>
</dbReference>
<dbReference type="GO" id="GO:0008270">
    <property type="term" value="F:zinc ion binding"/>
    <property type="evidence" value="ECO:0007669"/>
    <property type="project" value="InterPro"/>
</dbReference>
<evidence type="ECO:0000313" key="12">
    <source>
        <dbReference type="EMBL" id="KAF4636135.1"/>
    </source>
</evidence>
<proteinExistence type="predicted"/>
<evidence type="ECO:0000259" key="11">
    <source>
        <dbReference type="PROSITE" id="PS50850"/>
    </source>
</evidence>
<comment type="caution">
    <text evidence="12">The sequence shown here is derived from an EMBL/GenBank/DDBJ whole genome shotgun (WGS) entry which is preliminary data.</text>
</comment>
<keyword evidence="3 9" id="KW-0812">Transmembrane</keyword>
<feature type="transmembrane region" description="Helical" evidence="9">
    <location>
        <begin position="714"/>
        <end position="734"/>
    </location>
</feature>
<keyword evidence="7" id="KW-0539">Nucleus</keyword>
<dbReference type="SUPFAM" id="SSF57701">
    <property type="entry name" value="Zn2/Cys6 DNA-binding domain"/>
    <property type="match status" value="1"/>
</dbReference>
<evidence type="ECO:0000259" key="10">
    <source>
        <dbReference type="PROSITE" id="PS50048"/>
    </source>
</evidence>
<dbReference type="Gene3D" id="4.10.240.10">
    <property type="entry name" value="Zn(2)-C6 fungal-type DNA-binding domain"/>
    <property type="match status" value="1"/>
</dbReference>
<dbReference type="SUPFAM" id="SSF103473">
    <property type="entry name" value="MFS general substrate transporter"/>
    <property type="match status" value="1"/>
</dbReference>
<feature type="transmembrane region" description="Helical" evidence="9">
    <location>
        <begin position="449"/>
        <end position="469"/>
    </location>
</feature>
<dbReference type="Proteomes" id="UP000566819">
    <property type="component" value="Unassembled WGS sequence"/>
</dbReference>
<feature type="domain" description="Major facilitator superfamily (MFS) profile" evidence="11">
    <location>
        <begin position="415"/>
        <end position="905"/>
    </location>
</feature>
<feature type="transmembrane region" description="Helical" evidence="9">
    <location>
        <begin position="607"/>
        <end position="629"/>
    </location>
</feature>
<dbReference type="GO" id="GO:0000981">
    <property type="term" value="F:DNA-binding transcription factor activity, RNA polymerase II-specific"/>
    <property type="evidence" value="ECO:0007669"/>
    <property type="project" value="InterPro"/>
</dbReference>
<evidence type="ECO:0000256" key="5">
    <source>
        <dbReference type="ARBA" id="ARBA00023136"/>
    </source>
</evidence>
<dbReference type="Gene3D" id="1.20.1720.10">
    <property type="entry name" value="Multidrug resistance protein D"/>
    <property type="match status" value="1"/>
</dbReference>
<dbReference type="InterPro" id="IPR020846">
    <property type="entry name" value="MFS_dom"/>
</dbReference>
<feature type="region of interest" description="Disordered" evidence="8">
    <location>
        <begin position="67"/>
        <end position="87"/>
    </location>
</feature>
<dbReference type="EMBL" id="JAAMPI010000081">
    <property type="protein sequence ID" value="KAF4636135.1"/>
    <property type="molecule type" value="Genomic_DNA"/>
</dbReference>
<dbReference type="CDD" id="cd17502">
    <property type="entry name" value="MFS_Azr1_MDR_like"/>
    <property type="match status" value="1"/>
</dbReference>
<dbReference type="PANTHER" id="PTHR23501">
    <property type="entry name" value="MAJOR FACILITATOR SUPERFAMILY"/>
    <property type="match status" value="1"/>
</dbReference>
<evidence type="ECO:0000313" key="13">
    <source>
        <dbReference type="Proteomes" id="UP000566819"/>
    </source>
</evidence>
<dbReference type="InterPro" id="IPR036864">
    <property type="entry name" value="Zn2-C6_fun-type_DNA-bd_sf"/>
</dbReference>
<evidence type="ECO:0000256" key="7">
    <source>
        <dbReference type="ARBA" id="ARBA00023242"/>
    </source>
</evidence>
<feature type="transmembrane region" description="Helical" evidence="9">
    <location>
        <begin position="511"/>
        <end position="530"/>
    </location>
</feature>
<dbReference type="SMART" id="SM00066">
    <property type="entry name" value="GAL4"/>
    <property type="match status" value="1"/>
</dbReference>
<evidence type="ECO:0000256" key="3">
    <source>
        <dbReference type="ARBA" id="ARBA00022692"/>
    </source>
</evidence>
<feature type="compositionally biased region" description="Polar residues" evidence="8">
    <location>
        <begin position="69"/>
        <end position="80"/>
    </location>
</feature>
<feature type="transmembrane region" description="Helical" evidence="9">
    <location>
        <begin position="881"/>
        <end position="899"/>
    </location>
</feature>
<dbReference type="AlphaFoldDB" id="A0A8H4W928"/>
<protein>
    <recommendedName>
        <fullName evidence="14">Major facilitator superfamily (MFS) profile domain-containing protein</fullName>
    </recommendedName>
</protein>
<dbReference type="GO" id="GO:0005886">
    <property type="term" value="C:plasma membrane"/>
    <property type="evidence" value="ECO:0007669"/>
    <property type="project" value="TreeGrafter"/>
</dbReference>
<dbReference type="PRINTS" id="PR01036">
    <property type="entry name" value="TCRTETB"/>
</dbReference>
<dbReference type="InterPro" id="IPR001138">
    <property type="entry name" value="Zn2Cys6_DnaBD"/>
</dbReference>
<organism evidence="12 13">
    <name type="scientific">Cudoniella acicularis</name>
    <dbReference type="NCBI Taxonomy" id="354080"/>
    <lineage>
        <taxon>Eukaryota</taxon>
        <taxon>Fungi</taxon>
        <taxon>Dikarya</taxon>
        <taxon>Ascomycota</taxon>
        <taxon>Pezizomycotina</taxon>
        <taxon>Leotiomycetes</taxon>
        <taxon>Helotiales</taxon>
        <taxon>Tricladiaceae</taxon>
        <taxon>Cudoniella</taxon>
    </lineage>
</organism>
<evidence type="ECO:0008006" key="14">
    <source>
        <dbReference type="Google" id="ProtNLM"/>
    </source>
</evidence>
<dbReference type="PANTHER" id="PTHR23501:SF187">
    <property type="entry name" value="MAJOR FACILITATOR SUPERFAMILY (MFS) PROFILE DOMAIN-CONTAINING PROTEIN"/>
    <property type="match status" value="1"/>
</dbReference>
<feature type="transmembrane region" description="Helical" evidence="9">
    <location>
        <begin position="741"/>
        <end position="760"/>
    </location>
</feature>
<feature type="transmembrane region" description="Helical" evidence="9">
    <location>
        <begin position="542"/>
        <end position="561"/>
    </location>
</feature>
<dbReference type="PROSITE" id="PS00463">
    <property type="entry name" value="ZN2_CY6_FUNGAL_1"/>
    <property type="match status" value="1"/>
</dbReference>
<evidence type="ECO:0000256" key="2">
    <source>
        <dbReference type="ARBA" id="ARBA00022448"/>
    </source>
</evidence>
<dbReference type="InterPro" id="IPR011701">
    <property type="entry name" value="MFS"/>
</dbReference>
<name>A0A8H4W928_9HELO</name>
<reference evidence="12 13" key="1">
    <citation type="submission" date="2020-03" db="EMBL/GenBank/DDBJ databases">
        <title>Draft Genome Sequence of Cudoniella acicularis.</title>
        <authorList>
            <person name="Buettner E."/>
            <person name="Kellner H."/>
        </authorList>
    </citation>
    <scope>NUCLEOTIDE SEQUENCE [LARGE SCALE GENOMIC DNA]</scope>
    <source>
        <strain evidence="12 13">DSM 108380</strain>
    </source>
</reference>
<comment type="subcellular location">
    <subcellularLocation>
        <location evidence="1">Membrane</location>
        <topology evidence="1">Multi-pass membrane protein</topology>
    </subcellularLocation>
</comment>
<dbReference type="InterPro" id="IPR036259">
    <property type="entry name" value="MFS_trans_sf"/>
</dbReference>
<feature type="transmembrane region" description="Helical" evidence="9">
    <location>
        <begin position="807"/>
        <end position="826"/>
    </location>
</feature>
<feature type="domain" description="Zn(2)-C6 fungal-type" evidence="10">
    <location>
        <begin position="21"/>
        <end position="51"/>
    </location>
</feature>
<keyword evidence="2" id="KW-0813">Transport</keyword>
<sequence>MSMLTLDSGVSGSKPVKLRAACNQCSSVKMKCTGERTGCQRCVNISVQCIYAESRVGKVPGVRAKRRYQSNTEGNSSNESPPGFQAPDIALGARAEESAIDEEFDEDSIVWSAGLQYPFNAEMGTFDSADDSFQGLYPIQSPTTPSVIQPSSSASIPTLSSATSDFFLGNLNFGMEELVRTSNRLDSNIIGTRSSPCQQVQQSQPKPQKQTQQNRQGAVAVDSQCILACCQIISSLENYILADLNVLDIILGTVKRTVDKLNVMVNLQLESRNMRCIALFGVIMDQIIVLLEAGSQSFFAQNRSQWPQELTAGLDYFGNTSLNLGFETFQVDPEDKRAWGSKIILKELQHCIEFLHKLMPLVRIGLNNGQPSMLHEHVPDAVSASPSDASKENLPTIEGEVETPAPKHSWRFWLIIIAMCLCAFTSSLDTLIITTALPRVTESIGGEQQYVWIANSFLFASTVIQPLYGQVSNIFGRRMPMLVALSLFAIGSGIGGGAVNVPMLISGRTVQGLGTGGIFVMSDLIICDLVPLRERAKYMGMVLSTAAIGTAIGPVVGGGLAQADWRWVFYINLPISIPALIMLFFFLQLNYKREPTWAAALLRVDWLGNLIFIPSILAILLGLVMGGTVFPWSSWHIILPIVLGGVGWILFHVHQASPICKEPSVPPHLFSNRTSCIGFLLAFNSAMILNWSAYFLPFYFQASQGTNPVLSGVYVLPFTLFMVPAAMVAGGLLAKFGQYKPFHWIGFGLFALAAGLLSTLDTSSPRAAWICYQILGAIGLGLILTTILPAILASLEESDAAVATSTFSFLRSFGYTFGVTIPSVIFNGQFDKLSYRISDPLLRSELGNGAAYGYASSGLISSLPEDIQSEVRGVYSDSIKTTWQVALGFALLGFLLVVVEKRVKLRTELETEFGLKEPQKKKAEPEDGNTKEFITEEVKVDGGVST</sequence>
<evidence type="ECO:0000256" key="9">
    <source>
        <dbReference type="SAM" id="Phobius"/>
    </source>
</evidence>
<dbReference type="Pfam" id="PF00172">
    <property type="entry name" value="Zn_clus"/>
    <property type="match status" value="1"/>
</dbReference>
<feature type="transmembrane region" description="Helical" evidence="9">
    <location>
        <begin position="772"/>
        <end position="795"/>
    </location>
</feature>
<dbReference type="OrthoDB" id="10021397at2759"/>
<keyword evidence="4 9" id="KW-1133">Transmembrane helix</keyword>
<feature type="region of interest" description="Disordered" evidence="8">
    <location>
        <begin position="915"/>
        <end position="935"/>
    </location>
</feature>
<accession>A0A8H4W928</accession>
<evidence type="ECO:0000256" key="6">
    <source>
        <dbReference type="ARBA" id="ARBA00023180"/>
    </source>
</evidence>